<proteinExistence type="predicted"/>
<dbReference type="KEGG" id="tcu:Tcur_3387"/>
<dbReference type="HOGENOM" id="CLU_711583_0_0_11"/>
<gene>
    <name evidence="2" type="ordered locus">Tcur_3387</name>
</gene>
<evidence type="ECO:0000313" key="3">
    <source>
        <dbReference type="Proteomes" id="UP000001918"/>
    </source>
</evidence>
<dbReference type="AlphaFoldDB" id="D1AAY2"/>
<dbReference type="Proteomes" id="UP000001918">
    <property type="component" value="Chromosome"/>
</dbReference>
<sequence>MTVVLVLLCVVVGILELYAGKQSKDQARAFTQRIEELREQVSKQNGVLVTVGEQLTAELSRVKRDVLPGLDDRLRRNSGQIEELGRLLRQADDYIKAQASRLQELEQQRVTLAALRRKLTDIESTVRTVAPQAEPAAGRRLESALGRLAELERNGTEILQLQRDLTRTLEDVEDVVSELLRYAGGELEEAVRSSLRGERGEGEPPLVSGRLWTRDPRLQDVLEEVYGHCLEQIGLQVRLRTGEGDADGPRRHRFFLTGRPAESLAGAFTELLITTGNDLSRAALLPTDVRVAGAPHPAERPVPPDEAALKALLRAMYDSDGATAQIGPLLAVRTRQELLCAVLTPAQLLELENDEVLWDPSAAALRLRQMAAHQVWELTDWASQLPSA</sequence>
<organism evidence="2 3">
    <name type="scientific">Thermomonospora curvata (strain ATCC 19995 / DSM 43183 / JCM 3096 / KCTC 9072 / NBRC 15933 / NCIMB 10081 / Henssen B9)</name>
    <dbReference type="NCBI Taxonomy" id="471852"/>
    <lineage>
        <taxon>Bacteria</taxon>
        <taxon>Bacillati</taxon>
        <taxon>Actinomycetota</taxon>
        <taxon>Actinomycetes</taxon>
        <taxon>Streptosporangiales</taxon>
        <taxon>Thermomonosporaceae</taxon>
        <taxon>Thermomonospora</taxon>
    </lineage>
</organism>
<evidence type="ECO:0000313" key="2">
    <source>
        <dbReference type="EMBL" id="ACY98925.1"/>
    </source>
</evidence>
<dbReference type="EMBL" id="CP001738">
    <property type="protein sequence ID" value="ACY98925.1"/>
    <property type="molecule type" value="Genomic_DNA"/>
</dbReference>
<accession>D1AAY2</accession>
<dbReference type="OrthoDB" id="3450861at2"/>
<keyword evidence="3" id="KW-1185">Reference proteome</keyword>
<name>D1AAY2_THECD</name>
<feature type="coiled-coil region" evidence="1">
    <location>
        <begin position="88"/>
        <end position="125"/>
    </location>
</feature>
<reference evidence="2 3" key="1">
    <citation type="journal article" date="2011" name="Stand. Genomic Sci.">
        <title>Complete genome sequence of Thermomonospora curvata type strain (B9).</title>
        <authorList>
            <person name="Chertkov O."/>
            <person name="Sikorski J."/>
            <person name="Nolan M."/>
            <person name="Lapidus A."/>
            <person name="Lucas S."/>
            <person name="Del Rio T.G."/>
            <person name="Tice H."/>
            <person name="Cheng J.F."/>
            <person name="Goodwin L."/>
            <person name="Pitluck S."/>
            <person name="Liolios K."/>
            <person name="Ivanova N."/>
            <person name="Mavromatis K."/>
            <person name="Mikhailova N."/>
            <person name="Ovchinnikova G."/>
            <person name="Pati A."/>
            <person name="Chen A."/>
            <person name="Palaniappan K."/>
            <person name="Djao O.D."/>
            <person name="Land M."/>
            <person name="Hauser L."/>
            <person name="Chang Y.J."/>
            <person name="Jeffries C.D."/>
            <person name="Brettin T."/>
            <person name="Han C."/>
            <person name="Detter J.C."/>
            <person name="Rohde M."/>
            <person name="Goker M."/>
            <person name="Woyke T."/>
            <person name="Bristow J."/>
            <person name="Eisen J.A."/>
            <person name="Markowitz V."/>
            <person name="Hugenholtz P."/>
            <person name="Klenk H.P."/>
            <person name="Kyrpides N.C."/>
        </authorList>
    </citation>
    <scope>NUCLEOTIDE SEQUENCE [LARGE SCALE GENOMIC DNA]</scope>
    <source>
        <strain evidence="3">ATCC 19995 / DSM 43183 / JCM 3096 / KCTC 9072 / NBRC 15933 / NCIMB 10081 / Henssen B9</strain>
    </source>
</reference>
<evidence type="ECO:0000256" key="1">
    <source>
        <dbReference type="SAM" id="Coils"/>
    </source>
</evidence>
<dbReference type="RefSeq" id="WP_012853709.1">
    <property type="nucleotide sequence ID" value="NC_013510.1"/>
</dbReference>
<keyword evidence="1" id="KW-0175">Coiled coil</keyword>
<protein>
    <submittedName>
        <fullName evidence="2">Uncharacterized protein</fullName>
    </submittedName>
</protein>